<feature type="DNA-binding region" description="H-T-H motif" evidence="4">
    <location>
        <begin position="36"/>
        <end position="55"/>
    </location>
</feature>
<dbReference type="PANTHER" id="PTHR47506">
    <property type="entry name" value="TRANSCRIPTIONAL REGULATORY PROTEIN"/>
    <property type="match status" value="1"/>
</dbReference>
<evidence type="ECO:0000259" key="5">
    <source>
        <dbReference type="PROSITE" id="PS50977"/>
    </source>
</evidence>
<name>A0ABN7ZRA1_9BACI</name>
<dbReference type="SUPFAM" id="SSF46689">
    <property type="entry name" value="Homeodomain-like"/>
    <property type="match status" value="1"/>
</dbReference>
<dbReference type="EMBL" id="CAKJTI010000002">
    <property type="protein sequence ID" value="CAG9611413.1"/>
    <property type="molecule type" value="Genomic_DNA"/>
</dbReference>
<dbReference type="SUPFAM" id="SSF48498">
    <property type="entry name" value="Tetracyclin repressor-like, C-terminal domain"/>
    <property type="match status" value="1"/>
</dbReference>
<organism evidence="6 7">
    <name type="scientific">Bacillus rhizoplanae</name>
    <dbReference type="NCBI Taxonomy" id="2880966"/>
    <lineage>
        <taxon>Bacteria</taxon>
        <taxon>Bacillati</taxon>
        <taxon>Bacillota</taxon>
        <taxon>Bacilli</taxon>
        <taxon>Bacillales</taxon>
        <taxon>Bacillaceae</taxon>
        <taxon>Bacillus</taxon>
    </lineage>
</organism>
<sequence length="211" mass="24737">MKEKLPLREIKKARTKIKLFHTALDIIGEKSFREVYVEELCERVEISKVTFFKMFSRKEDILIYFMRLWLTDRMLELKETNKKGMTALRHIFEGVSEYAKEKPGLMLSLIAFLSEEKMHPCMPHLTDAEIYLLYPEKEEQVRKLIPNLNEVFANCVEEGKAAGGITLKMDTSQIVKLLHSIFYGAYLTAHVFQTQNVMEMYDLHLNILNPQ</sequence>
<dbReference type="RefSeq" id="WP_230573716.1">
    <property type="nucleotide sequence ID" value="NZ_CAKJTI010000002.1"/>
</dbReference>
<feature type="domain" description="HTH tetR-type" evidence="5">
    <location>
        <begin position="13"/>
        <end position="73"/>
    </location>
</feature>
<evidence type="ECO:0000313" key="7">
    <source>
        <dbReference type="Proteomes" id="UP000789423"/>
    </source>
</evidence>
<keyword evidence="1" id="KW-0805">Transcription regulation</keyword>
<evidence type="ECO:0000256" key="1">
    <source>
        <dbReference type="ARBA" id="ARBA00023015"/>
    </source>
</evidence>
<keyword evidence="2 4" id="KW-0238">DNA-binding</keyword>
<evidence type="ECO:0000256" key="3">
    <source>
        <dbReference type="ARBA" id="ARBA00023163"/>
    </source>
</evidence>
<evidence type="ECO:0000313" key="6">
    <source>
        <dbReference type="EMBL" id="CAG9611413.1"/>
    </source>
</evidence>
<accession>A0ABN7ZRA1</accession>
<reference evidence="6 7" key="1">
    <citation type="submission" date="2021-10" db="EMBL/GenBank/DDBJ databases">
        <authorList>
            <person name="Criscuolo A."/>
        </authorList>
    </citation>
    <scope>NUCLEOTIDE SEQUENCE [LARGE SCALE GENOMIC DNA]</scope>
    <source>
        <strain evidence="7">CIP 111899</strain>
    </source>
</reference>
<dbReference type="Proteomes" id="UP000789423">
    <property type="component" value="Unassembled WGS sequence"/>
</dbReference>
<keyword evidence="3" id="KW-0804">Transcription</keyword>
<dbReference type="PROSITE" id="PS50977">
    <property type="entry name" value="HTH_TETR_2"/>
    <property type="match status" value="1"/>
</dbReference>
<evidence type="ECO:0000256" key="4">
    <source>
        <dbReference type="PROSITE-ProRule" id="PRU00335"/>
    </source>
</evidence>
<proteinExistence type="predicted"/>
<dbReference type="InterPro" id="IPR036271">
    <property type="entry name" value="Tet_transcr_reg_TetR-rel_C_sf"/>
</dbReference>
<protein>
    <recommendedName>
        <fullName evidence="5">HTH tetR-type domain-containing protein</fullName>
    </recommendedName>
</protein>
<dbReference type="InterPro" id="IPR009057">
    <property type="entry name" value="Homeodomain-like_sf"/>
</dbReference>
<comment type="caution">
    <text evidence="6">The sequence shown here is derived from an EMBL/GenBank/DDBJ whole genome shotgun (WGS) entry which is preliminary data.</text>
</comment>
<dbReference type="Gene3D" id="1.10.357.10">
    <property type="entry name" value="Tetracycline Repressor, domain 2"/>
    <property type="match status" value="1"/>
</dbReference>
<dbReference type="PANTHER" id="PTHR47506:SF6">
    <property type="entry name" value="HTH-TYPE TRANSCRIPTIONAL REPRESSOR NEMR"/>
    <property type="match status" value="1"/>
</dbReference>
<evidence type="ECO:0000256" key="2">
    <source>
        <dbReference type="ARBA" id="ARBA00023125"/>
    </source>
</evidence>
<keyword evidence="7" id="KW-1185">Reference proteome</keyword>
<dbReference type="InterPro" id="IPR001647">
    <property type="entry name" value="HTH_TetR"/>
</dbReference>
<gene>
    <name evidence="6" type="ORF">BACCIP111899_00584</name>
</gene>